<dbReference type="Gene3D" id="3.40.190.80">
    <property type="match status" value="1"/>
</dbReference>
<dbReference type="PROSITE" id="PS00629">
    <property type="entry name" value="IMP_1"/>
    <property type="match status" value="1"/>
</dbReference>
<dbReference type="GO" id="GO:0052834">
    <property type="term" value="F:inositol monophosphate phosphatase activity"/>
    <property type="evidence" value="ECO:0007669"/>
    <property type="project" value="UniProtKB-EC"/>
</dbReference>
<evidence type="ECO:0000313" key="7">
    <source>
        <dbReference type="Proteomes" id="UP000808914"/>
    </source>
</evidence>
<organism evidence="6 7">
    <name type="scientific">Scopulibacillus daqui</name>
    <dbReference type="NCBI Taxonomy" id="1469162"/>
    <lineage>
        <taxon>Bacteria</taxon>
        <taxon>Bacillati</taxon>
        <taxon>Bacillota</taxon>
        <taxon>Bacilli</taxon>
        <taxon>Bacillales</taxon>
        <taxon>Sporolactobacillaceae</taxon>
        <taxon>Scopulibacillus</taxon>
    </lineage>
</organism>
<dbReference type="EMBL" id="JAFBER010000011">
    <property type="protein sequence ID" value="MBM7645675.1"/>
    <property type="molecule type" value="Genomic_DNA"/>
</dbReference>
<dbReference type="Pfam" id="PF00459">
    <property type="entry name" value="Inositol_P"/>
    <property type="match status" value="1"/>
</dbReference>
<dbReference type="Gene3D" id="3.30.540.10">
    <property type="entry name" value="Fructose-1,6-Bisphosphatase, subunit A, domain 1"/>
    <property type="match status" value="1"/>
</dbReference>
<keyword evidence="4 6" id="KW-0378">Hydrolase</keyword>
<evidence type="ECO:0000256" key="2">
    <source>
        <dbReference type="ARBA" id="ARBA00005152"/>
    </source>
</evidence>
<evidence type="ECO:0000256" key="3">
    <source>
        <dbReference type="ARBA" id="ARBA00022723"/>
    </source>
</evidence>
<dbReference type="RefSeq" id="WP_205003599.1">
    <property type="nucleotide sequence ID" value="NZ_JAFBER010000011.1"/>
</dbReference>
<dbReference type="EC" id="3.1.3.25" evidence="6"/>
<accession>A0ABS2Q1E6</accession>
<dbReference type="InterPro" id="IPR020583">
    <property type="entry name" value="Inositol_monoP_metal-BS"/>
</dbReference>
<dbReference type="PANTHER" id="PTHR20854:SF4">
    <property type="entry name" value="INOSITOL-1-MONOPHOSPHATASE-RELATED"/>
    <property type="match status" value="1"/>
</dbReference>
<name>A0ABS2Q1E6_9BACL</name>
<evidence type="ECO:0000256" key="5">
    <source>
        <dbReference type="ARBA" id="ARBA00022842"/>
    </source>
</evidence>
<reference evidence="6 7" key="1">
    <citation type="submission" date="2021-01" db="EMBL/GenBank/DDBJ databases">
        <title>Genomic Encyclopedia of Type Strains, Phase IV (KMG-IV): sequencing the most valuable type-strain genomes for metagenomic binning, comparative biology and taxonomic classification.</title>
        <authorList>
            <person name="Goeker M."/>
        </authorList>
    </citation>
    <scope>NUCLEOTIDE SEQUENCE [LARGE SCALE GENOMIC DNA]</scope>
    <source>
        <strain evidence="6 7">DSM 28236</strain>
    </source>
</reference>
<dbReference type="CDD" id="cd01637">
    <property type="entry name" value="IMPase_like"/>
    <property type="match status" value="1"/>
</dbReference>
<keyword evidence="5" id="KW-0460">Magnesium</keyword>
<dbReference type="InterPro" id="IPR000760">
    <property type="entry name" value="Inositol_monophosphatase-like"/>
</dbReference>
<dbReference type="PRINTS" id="PR00377">
    <property type="entry name" value="IMPHPHTASES"/>
</dbReference>
<proteinExistence type="predicted"/>
<keyword evidence="3" id="KW-0479">Metal-binding</keyword>
<gene>
    <name evidence="6" type="ORF">JOD45_001894</name>
</gene>
<dbReference type="PRINTS" id="PR00378">
    <property type="entry name" value="LIIMPHPHTASE"/>
</dbReference>
<evidence type="ECO:0000256" key="4">
    <source>
        <dbReference type="ARBA" id="ARBA00022801"/>
    </source>
</evidence>
<dbReference type="SUPFAM" id="SSF56655">
    <property type="entry name" value="Carbohydrate phosphatase"/>
    <property type="match status" value="1"/>
</dbReference>
<comment type="pathway">
    <text evidence="2">Polyol metabolism; myo-inositol biosynthesis; myo-inositol from D-glucose 6-phosphate: step 2/2.</text>
</comment>
<protein>
    <submittedName>
        <fullName evidence="6">Myo-inositol-1(Or 4)-monophosphatase</fullName>
        <ecNumber evidence="6">3.1.3.25</ecNumber>
    </submittedName>
</protein>
<keyword evidence="7" id="KW-1185">Reference proteome</keyword>
<comment type="caution">
    <text evidence="6">The sequence shown here is derived from an EMBL/GenBank/DDBJ whole genome shotgun (WGS) entry which is preliminary data.</text>
</comment>
<comment type="cofactor">
    <cofactor evidence="1">
        <name>Mg(2+)</name>
        <dbReference type="ChEBI" id="CHEBI:18420"/>
    </cofactor>
</comment>
<dbReference type="PANTHER" id="PTHR20854">
    <property type="entry name" value="INOSITOL MONOPHOSPHATASE"/>
    <property type="match status" value="1"/>
</dbReference>
<evidence type="ECO:0000256" key="1">
    <source>
        <dbReference type="ARBA" id="ARBA00001946"/>
    </source>
</evidence>
<dbReference type="Proteomes" id="UP000808914">
    <property type="component" value="Unassembled WGS sequence"/>
</dbReference>
<sequence length="278" mass="31538">MGEQHYWLQVHEKAKQWIQEAAQLLKESLKEQIDVEFKSSYDDLVTNMDRKIEQYLIERIHEHYPDHRIVSEEGFGDEVSSLDGIIWLLDPIDGTMNFVHQQRHFAISIGVYENGVGRVGLIKDVMADDLYHCIKGEGAYINDKRLPQLENKKLNESIIAINATWVNDNKRIDPEIMRPIARKSRGTRSYGSAAIELAYIAAGTLDAYFTMRLSPWDYGAGLILIEEVGGKATRVDGAPIDLLKQNSLLVANPGIHQEITQHIKAEIAEGKFIEKPVD</sequence>
<evidence type="ECO:0000313" key="6">
    <source>
        <dbReference type="EMBL" id="MBM7645675.1"/>
    </source>
</evidence>
<dbReference type="InterPro" id="IPR020552">
    <property type="entry name" value="Inositol_monoPase_Li-sen"/>
</dbReference>